<gene>
    <name evidence="1" type="ORF">NE686_02725</name>
</gene>
<dbReference type="Proteomes" id="UP001524478">
    <property type="component" value="Unassembled WGS sequence"/>
</dbReference>
<sequence length="40" mass="4547">MIKFDLELKKKFVALMKSNKYSINTAANELGISVSSGKRW</sequence>
<reference evidence="1 2" key="1">
    <citation type="submission" date="2022-06" db="EMBL/GenBank/DDBJ databases">
        <title>Isolation of gut microbiota from human fecal samples.</title>
        <authorList>
            <person name="Pamer E.G."/>
            <person name="Barat B."/>
            <person name="Waligurski E."/>
            <person name="Medina S."/>
            <person name="Paddock L."/>
            <person name="Mostad J."/>
        </authorList>
    </citation>
    <scope>NUCLEOTIDE SEQUENCE [LARGE SCALE GENOMIC DNA]</scope>
    <source>
        <strain evidence="1 2">DFI.7.95</strain>
    </source>
</reference>
<protein>
    <recommendedName>
        <fullName evidence="3">Transposase</fullName>
    </recommendedName>
</protein>
<evidence type="ECO:0000313" key="2">
    <source>
        <dbReference type="Proteomes" id="UP001524478"/>
    </source>
</evidence>
<dbReference type="EMBL" id="JANGAC010000002">
    <property type="protein sequence ID" value="MCQ4921988.1"/>
    <property type="molecule type" value="Genomic_DNA"/>
</dbReference>
<evidence type="ECO:0008006" key="3">
    <source>
        <dbReference type="Google" id="ProtNLM"/>
    </source>
</evidence>
<keyword evidence="2" id="KW-1185">Reference proteome</keyword>
<proteinExistence type="predicted"/>
<name>A0ABT1S695_9FIRM</name>
<organism evidence="1 2">
    <name type="scientific">Tissierella carlieri</name>
    <dbReference type="NCBI Taxonomy" id="689904"/>
    <lineage>
        <taxon>Bacteria</taxon>
        <taxon>Bacillati</taxon>
        <taxon>Bacillota</taxon>
        <taxon>Tissierellia</taxon>
        <taxon>Tissierellales</taxon>
        <taxon>Tissierellaceae</taxon>
        <taxon>Tissierella</taxon>
    </lineage>
</organism>
<accession>A0ABT1S695</accession>
<evidence type="ECO:0000313" key="1">
    <source>
        <dbReference type="EMBL" id="MCQ4921988.1"/>
    </source>
</evidence>
<comment type="caution">
    <text evidence="1">The sequence shown here is derived from an EMBL/GenBank/DDBJ whole genome shotgun (WGS) entry which is preliminary data.</text>
</comment>
<dbReference type="RefSeq" id="WP_256310334.1">
    <property type="nucleotide sequence ID" value="NZ_JANGAC010000002.1"/>
</dbReference>